<proteinExistence type="predicted"/>
<organism evidence="2 3">
    <name type="scientific">Croceivirga radicis</name>
    <dbReference type="NCBI Taxonomy" id="1929488"/>
    <lineage>
        <taxon>Bacteria</taxon>
        <taxon>Pseudomonadati</taxon>
        <taxon>Bacteroidota</taxon>
        <taxon>Flavobacteriia</taxon>
        <taxon>Flavobacteriales</taxon>
        <taxon>Flavobacteriaceae</taxon>
        <taxon>Croceivirga</taxon>
    </lineage>
</organism>
<keyword evidence="1" id="KW-0472">Membrane</keyword>
<comment type="caution">
    <text evidence="2">The sequence shown here is derived from an EMBL/GenBank/DDBJ whole genome shotgun (WGS) entry which is preliminary data.</text>
</comment>
<dbReference type="EMBL" id="MTBC01000004">
    <property type="protein sequence ID" value="OQD43056.1"/>
    <property type="molecule type" value="Genomic_DNA"/>
</dbReference>
<dbReference type="GO" id="GO:0140359">
    <property type="term" value="F:ABC-type transporter activity"/>
    <property type="evidence" value="ECO:0007669"/>
    <property type="project" value="InterPro"/>
</dbReference>
<dbReference type="PANTHER" id="PTHR43471">
    <property type="entry name" value="ABC TRANSPORTER PERMEASE"/>
    <property type="match status" value="1"/>
</dbReference>
<dbReference type="NCBIfam" id="TIGR03518">
    <property type="entry name" value="ABC_perm_GldF"/>
    <property type="match status" value="1"/>
</dbReference>
<reference evidence="2 3" key="1">
    <citation type="submission" date="2016-12" db="EMBL/GenBank/DDBJ databases">
        <authorList>
            <person name="Song W.-J."/>
            <person name="Kurnit D.M."/>
        </authorList>
    </citation>
    <scope>NUCLEOTIDE SEQUENCE [LARGE SCALE GENOMIC DNA]</scope>
    <source>
        <strain evidence="2 3">HSG9</strain>
    </source>
</reference>
<feature type="transmembrane region" description="Helical" evidence="1">
    <location>
        <begin position="12"/>
        <end position="36"/>
    </location>
</feature>
<feature type="transmembrane region" description="Helical" evidence="1">
    <location>
        <begin position="168"/>
        <end position="189"/>
    </location>
</feature>
<keyword evidence="1" id="KW-0812">Transmembrane</keyword>
<evidence type="ECO:0000313" key="2">
    <source>
        <dbReference type="EMBL" id="OQD43056.1"/>
    </source>
</evidence>
<feature type="transmembrane region" description="Helical" evidence="1">
    <location>
        <begin position="95"/>
        <end position="124"/>
    </location>
</feature>
<gene>
    <name evidence="2" type="ORF">BUL40_08165</name>
</gene>
<protein>
    <submittedName>
        <fullName evidence="2">Gliding motility-associated ABC transporter permease subunit GldF</fullName>
    </submittedName>
</protein>
<dbReference type="Proteomes" id="UP000191680">
    <property type="component" value="Unassembled WGS sequence"/>
</dbReference>
<dbReference type="AlphaFoldDB" id="A0A1V6LSU8"/>
<dbReference type="InterPro" id="IPR019860">
    <property type="entry name" value="Motility-assoc_ABC_perm_GldF"/>
</dbReference>
<sequence length="242" mass="27134">MNAILKKELQSFFNSPLGFLIIGVFLILSSLFLWVFKGDFNILDYGFADLSKFFLFAPWIFLFIIPAITMKSFSEEYKMGTMELLLIKPIGIPKIILGKYLGTLLVSMLMLLPTLVYVFCIGALGMDTNNYDLGVIIGSYFGLFFLIGLFHAIGLFASTVSNNQIFSFLLGVLLCFLIFFGFDALASLLTDGSTQELVSNLGANAHFNSIARGIIDTRDLVYFISLILFFLCLSYLQIKNKR</sequence>
<keyword evidence="1" id="KW-1133">Transmembrane helix</keyword>
<dbReference type="Pfam" id="PF12679">
    <property type="entry name" value="ABC2_membrane_2"/>
    <property type="match status" value="1"/>
</dbReference>
<feature type="transmembrane region" description="Helical" evidence="1">
    <location>
        <begin position="56"/>
        <end position="74"/>
    </location>
</feature>
<evidence type="ECO:0000256" key="1">
    <source>
        <dbReference type="SAM" id="Phobius"/>
    </source>
</evidence>
<name>A0A1V6LSU8_9FLAO</name>
<feature type="transmembrane region" description="Helical" evidence="1">
    <location>
        <begin position="220"/>
        <end position="238"/>
    </location>
</feature>
<evidence type="ECO:0000313" key="3">
    <source>
        <dbReference type="Proteomes" id="UP000191680"/>
    </source>
</evidence>
<dbReference type="OrthoDB" id="9794512at2"/>
<dbReference type="GO" id="GO:0005886">
    <property type="term" value="C:plasma membrane"/>
    <property type="evidence" value="ECO:0007669"/>
    <property type="project" value="UniProtKB-SubCell"/>
</dbReference>
<accession>A0A1V6LSU8</accession>
<keyword evidence="3" id="KW-1185">Reference proteome</keyword>
<feature type="transmembrane region" description="Helical" evidence="1">
    <location>
        <begin position="136"/>
        <end position="156"/>
    </location>
</feature>
<dbReference type="RefSeq" id="WP_080318836.1">
    <property type="nucleotide sequence ID" value="NZ_MTBC01000004.1"/>
</dbReference>